<feature type="region of interest" description="Disordered" evidence="15">
    <location>
        <begin position="779"/>
        <end position="804"/>
    </location>
</feature>
<comment type="subcellular location">
    <subcellularLocation>
        <location evidence="1">Cell membrane</location>
        <topology evidence="1">Multi-pass membrane protein</topology>
    </subcellularLocation>
</comment>
<keyword evidence="10 16" id="KW-1133">Transmembrane helix</keyword>
<dbReference type="Gene3D" id="1.10.10.10">
    <property type="entry name" value="Winged helix-like DNA-binding domain superfamily/Winged helix DNA-binding domain"/>
    <property type="match status" value="1"/>
</dbReference>
<dbReference type="AlphaFoldDB" id="A0A1H3HNM8"/>
<keyword evidence="6 16" id="KW-0812">Transmembrane</keyword>
<dbReference type="EMBL" id="FNOW01000035">
    <property type="protein sequence ID" value="SDY16990.1"/>
    <property type="molecule type" value="Genomic_DNA"/>
</dbReference>
<dbReference type="Gene3D" id="3.30.980.40">
    <property type="match status" value="1"/>
</dbReference>
<evidence type="ECO:0000313" key="18">
    <source>
        <dbReference type="EMBL" id="SDY16990.1"/>
    </source>
</evidence>
<dbReference type="InterPro" id="IPR018541">
    <property type="entry name" value="Ftsk_gamma"/>
</dbReference>
<evidence type="ECO:0000256" key="11">
    <source>
        <dbReference type="ARBA" id="ARBA00023125"/>
    </source>
</evidence>
<dbReference type="InterPro" id="IPR036390">
    <property type="entry name" value="WH_DNA-bd_sf"/>
</dbReference>
<dbReference type="InterPro" id="IPR041027">
    <property type="entry name" value="FtsK_alpha"/>
</dbReference>
<keyword evidence="9 14" id="KW-0067">ATP-binding</keyword>
<evidence type="ECO:0000259" key="17">
    <source>
        <dbReference type="PROSITE" id="PS50901"/>
    </source>
</evidence>
<evidence type="ECO:0000256" key="13">
    <source>
        <dbReference type="ARBA" id="ARBA00023306"/>
    </source>
</evidence>
<evidence type="ECO:0000256" key="10">
    <source>
        <dbReference type="ARBA" id="ARBA00022989"/>
    </source>
</evidence>
<dbReference type="STRING" id="61595.SAMN05421644_1355"/>
<dbReference type="OrthoDB" id="9807790at2"/>
<sequence length="871" mass="94593">MGQATRHGHLTFTDHIERLLREGGLWAFLGVSIYLALSLISYSPNDPGWSYIGNDLDIINAGGRTGAWFADAALYLCGYLAYLLPFMIAWSAWLLFRGRVDDIETKTWLFSLRWVGFFITLAAGCGFAAVNIQVTSDYLPNGAGGGLGLLVSGRMRENFGFMGANLLFLGTLIISLTLFFNLSWLKVIDLIGALTLNSYNLIERLSQGGRRSPSTERKKARGWFGQRQRFDLPHELQLIDPNAALSLLKTMPERMNRVRRPPTQLPPEVQALLTDPDARPSAVVQKTAPAAVSVAEPPPPKPKAKAKPKPTAEPKPEPAPAPPAAPRAAPAAPVRRDPSPNRPKTPPPAPAPTPPAEPETKRTPEIKRRLLATFARFSSGSAEAKPVTTQPPLTLLDAPRPTGQAASEEQIEHISQQLEAKLAHFGVQAQVVDVYPGPVVTLFELQLAPGVKASKITGLAQDLARALRVVSVRVVEIIPGKSVVGIEIPNPERQTVLLRTIFDSPSYRDASSPLTIGLGTNISGLPVVADLARMHHALIAGTADSGQTVAIHAMILSLLYKSDPEAVRLILIDAPPFQLSGYAGLPHLLAPVIADPDTALQTLQWCANEMERRARLMSKLGVRTMSSYNQQLAEDADADRDAPPLQPLPYIVVVINELAALMQDAPQQLEELFTRFAQKGRACGVHLLVATQYPSTDVLTETIKAALPTRLAFQVASRLDSRTILDQLGAEQLLGQGDMLYLPPGGNIPHRVHGALVDAPDIARVVAFFKTQYGAPDFASATRDPAPAAPSNRESTPPSGHMTDLDPFFDEAVRFVVMQQRASNAALQRQFQISQQRAARLMSEMERLGIVGPTENNGERAVFAPPPRKRD</sequence>
<evidence type="ECO:0000256" key="6">
    <source>
        <dbReference type="ARBA" id="ARBA00022692"/>
    </source>
</evidence>
<dbReference type="GO" id="GO:0051301">
    <property type="term" value="P:cell division"/>
    <property type="evidence" value="ECO:0007669"/>
    <property type="project" value="UniProtKB-KW"/>
</dbReference>
<dbReference type="Pfam" id="PF17854">
    <property type="entry name" value="FtsK_alpha"/>
    <property type="match status" value="1"/>
</dbReference>
<feature type="transmembrane region" description="Helical" evidence="16">
    <location>
        <begin position="72"/>
        <end position="96"/>
    </location>
</feature>
<evidence type="ECO:0000256" key="7">
    <source>
        <dbReference type="ARBA" id="ARBA00022741"/>
    </source>
</evidence>
<feature type="binding site" evidence="14">
    <location>
        <begin position="541"/>
        <end position="548"/>
    </location>
    <ligand>
        <name>ATP</name>
        <dbReference type="ChEBI" id="CHEBI:30616"/>
    </ligand>
</feature>
<dbReference type="SUPFAM" id="SSF46785">
    <property type="entry name" value="Winged helix' DNA-binding domain"/>
    <property type="match status" value="1"/>
</dbReference>
<accession>A0A1H3HNM8</accession>
<evidence type="ECO:0000313" key="19">
    <source>
        <dbReference type="Proteomes" id="UP000198672"/>
    </source>
</evidence>
<organism evidence="18 19">
    <name type="scientific">Allochromatium warmingii</name>
    <name type="common">Chromatium warmingii</name>
    <dbReference type="NCBI Taxonomy" id="61595"/>
    <lineage>
        <taxon>Bacteria</taxon>
        <taxon>Pseudomonadati</taxon>
        <taxon>Pseudomonadota</taxon>
        <taxon>Gammaproteobacteria</taxon>
        <taxon>Chromatiales</taxon>
        <taxon>Chromatiaceae</taxon>
        <taxon>Allochromatium</taxon>
    </lineage>
</organism>
<evidence type="ECO:0000256" key="1">
    <source>
        <dbReference type="ARBA" id="ARBA00004651"/>
    </source>
</evidence>
<keyword evidence="4" id="KW-1003">Cell membrane</keyword>
<keyword evidence="19" id="KW-1185">Reference proteome</keyword>
<dbReference type="PROSITE" id="PS50901">
    <property type="entry name" value="FTSK"/>
    <property type="match status" value="1"/>
</dbReference>
<keyword evidence="12 16" id="KW-0472">Membrane</keyword>
<name>A0A1H3HNM8_ALLWA</name>
<proteinExistence type="inferred from homology"/>
<evidence type="ECO:0000256" key="5">
    <source>
        <dbReference type="ARBA" id="ARBA00022618"/>
    </source>
</evidence>
<dbReference type="Gene3D" id="3.40.50.300">
    <property type="entry name" value="P-loop containing nucleotide triphosphate hydrolases"/>
    <property type="match status" value="1"/>
</dbReference>
<dbReference type="Pfam" id="PF09397">
    <property type="entry name" value="FtsK_gamma"/>
    <property type="match status" value="1"/>
</dbReference>
<dbReference type="PANTHER" id="PTHR22683:SF41">
    <property type="entry name" value="DNA TRANSLOCASE FTSK"/>
    <property type="match status" value="1"/>
</dbReference>
<keyword evidence="8" id="KW-0159">Chromosome partition</keyword>
<evidence type="ECO:0000256" key="15">
    <source>
        <dbReference type="SAM" id="MobiDB-lite"/>
    </source>
</evidence>
<evidence type="ECO:0000256" key="8">
    <source>
        <dbReference type="ARBA" id="ARBA00022829"/>
    </source>
</evidence>
<evidence type="ECO:0000256" key="4">
    <source>
        <dbReference type="ARBA" id="ARBA00022475"/>
    </source>
</evidence>
<dbReference type="GO" id="GO:0007059">
    <property type="term" value="P:chromosome segregation"/>
    <property type="evidence" value="ECO:0007669"/>
    <property type="project" value="UniProtKB-KW"/>
</dbReference>
<dbReference type="GO" id="GO:0005886">
    <property type="term" value="C:plasma membrane"/>
    <property type="evidence" value="ECO:0007669"/>
    <property type="project" value="UniProtKB-SubCell"/>
</dbReference>
<gene>
    <name evidence="18" type="ORF">SAMN05421644_1355</name>
</gene>
<dbReference type="InterPro" id="IPR002543">
    <property type="entry name" value="FtsK_dom"/>
</dbReference>
<reference evidence="19" key="1">
    <citation type="submission" date="2016-10" db="EMBL/GenBank/DDBJ databases">
        <authorList>
            <person name="Varghese N."/>
            <person name="Submissions S."/>
        </authorList>
    </citation>
    <scope>NUCLEOTIDE SEQUENCE [LARGE SCALE GENOMIC DNA]</scope>
    <source>
        <strain evidence="19">DSM 173</strain>
    </source>
</reference>
<evidence type="ECO:0000256" key="2">
    <source>
        <dbReference type="ARBA" id="ARBA00006474"/>
    </source>
</evidence>
<dbReference type="Pfam" id="PF13491">
    <property type="entry name" value="FtsK_4TM"/>
    <property type="match status" value="1"/>
</dbReference>
<keyword evidence="5" id="KW-0132">Cell division</keyword>
<dbReference type="RefSeq" id="WP_091334483.1">
    <property type="nucleotide sequence ID" value="NZ_FNOW01000035.1"/>
</dbReference>
<dbReference type="Pfam" id="PF01580">
    <property type="entry name" value="FtsK_SpoIIIE"/>
    <property type="match status" value="1"/>
</dbReference>
<evidence type="ECO:0000256" key="14">
    <source>
        <dbReference type="PROSITE-ProRule" id="PRU00289"/>
    </source>
</evidence>
<feature type="compositionally biased region" description="Pro residues" evidence="15">
    <location>
        <begin position="340"/>
        <end position="357"/>
    </location>
</feature>
<feature type="transmembrane region" description="Helical" evidence="16">
    <location>
        <begin position="25"/>
        <end position="43"/>
    </location>
</feature>
<dbReference type="InterPro" id="IPR036388">
    <property type="entry name" value="WH-like_DNA-bd_sf"/>
</dbReference>
<protein>
    <recommendedName>
        <fullName evidence="3">DNA translocase FtsK</fullName>
    </recommendedName>
</protein>
<evidence type="ECO:0000256" key="3">
    <source>
        <dbReference type="ARBA" id="ARBA00020887"/>
    </source>
</evidence>
<dbReference type="InterPro" id="IPR025199">
    <property type="entry name" value="FtsK_4TM"/>
</dbReference>
<feature type="domain" description="FtsK" evidence="17">
    <location>
        <begin position="524"/>
        <end position="722"/>
    </location>
</feature>
<feature type="region of interest" description="Disordered" evidence="15">
    <location>
        <begin position="850"/>
        <end position="871"/>
    </location>
</feature>
<feature type="transmembrane region" description="Helical" evidence="16">
    <location>
        <begin position="159"/>
        <end position="180"/>
    </location>
</feature>
<keyword evidence="11" id="KW-0238">DNA-binding</keyword>
<dbReference type="Proteomes" id="UP000198672">
    <property type="component" value="Unassembled WGS sequence"/>
</dbReference>
<dbReference type="PANTHER" id="PTHR22683">
    <property type="entry name" value="SPORULATION PROTEIN RELATED"/>
    <property type="match status" value="1"/>
</dbReference>
<feature type="region of interest" description="Disordered" evidence="15">
    <location>
        <begin position="273"/>
        <end position="363"/>
    </location>
</feature>
<dbReference type="SUPFAM" id="SSF52540">
    <property type="entry name" value="P-loop containing nucleoside triphosphate hydrolases"/>
    <property type="match status" value="1"/>
</dbReference>
<evidence type="ECO:0000256" key="12">
    <source>
        <dbReference type="ARBA" id="ARBA00023136"/>
    </source>
</evidence>
<dbReference type="SMART" id="SM00843">
    <property type="entry name" value="Ftsk_gamma"/>
    <property type="match status" value="1"/>
</dbReference>
<dbReference type="InterPro" id="IPR027417">
    <property type="entry name" value="P-loop_NTPase"/>
</dbReference>
<keyword evidence="7 14" id="KW-0547">Nucleotide-binding</keyword>
<feature type="transmembrane region" description="Helical" evidence="16">
    <location>
        <begin position="108"/>
        <end position="130"/>
    </location>
</feature>
<dbReference type="GO" id="GO:0005524">
    <property type="term" value="F:ATP binding"/>
    <property type="evidence" value="ECO:0007669"/>
    <property type="project" value="UniProtKB-UniRule"/>
</dbReference>
<comment type="similarity">
    <text evidence="2">Belongs to the FtsK/SpoIIIE/SftA family.</text>
</comment>
<keyword evidence="13" id="KW-0131">Cell cycle</keyword>
<dbReference type="GO" id="GO:0003677">
    <property type="term" value="F:DNA binding"/>
    <property type="evidence" value="ECO:0007669"/>
    <property type="project" value="UniProtKB-KW"/>
</dbReference>
<evidence type="ECO:0000256" key="9">
    <source>
        <dbReference type="ARBA" id="ARBA00022840"/>
    </source>
</evidence>
<evidence type="ECO:0000256" key="16">
    <source>
        <dbReference type="SAM" id="Phobius"/>
    </source>
</evidence>
<dbReference type="InterPro" id="IPR050206">
    <property type="entry name" value="FtsK/SpoIIIE/SftA"/>
</dbReference>